<gene>
    <name evidence="1" type="ORF">HNR61_008316</name>
</gene>
<proteinExistence type="predicted"/>
<protein>
    <submittedName>
        <fullName evidence="1">Uncharacterized protein</fullName>
    </submittedName>
</protein>
<dbReference type="Proteomes" id="UP000572680">
    <property type="component" value="Unassembled WGS sequence"/>
</dbReference>
<reference evidence="1 2" key="1">
    <citation type="submission" date="2020-08" db="EMBL/GenBank/DDBJ databases">
        <title>Genomic Encyclopedia of Type Strains, Phase IV (KMG-IV): sequencing the most valuable type-strain genomes for metagenomic binning, comparative biology and taxonomic classification.</title>
        <authorList>
            <person name="Goeker M."/>
        </authorList>
    </citation>
    <scope>NUCLEOTIDE SEQUENCE [LARGE SCALE GENOMIC DNA]</scope>
    <source>
        <strain evidence="1 2">DSM 44197</strain>
    </source>
</reference>
<name>A0A7W3LYL7_ACTNM</name>
<dbReference type="Pfam" id="PF19707">
    <property type="entry name" value="DUF6204"/>
    <property type="match status" value="1"/>
</dbReference>
<evidence type="ECO:0000313" key="2">
    <source>
        <dbReference type="Proteomes" id="UP000572680"/>
    </source>
</evidence>
<dbReference type="EMBL" id="JACJIA010000017">
    <property type="protein sequence ID" value="MBA8956627.1"/>
    <property type="molecule type" value="Genomic_DNA"/>
</dbReference>
<keyword evidence="2" id="KW-1185">Reference proteome</keyword>
<accession>A0A7W3LYL7</accession>
<comment type="caution">
    <text evidence="1">The sequence shown here is derived from an EMBL/GenBank/DDBJ whole genome shotgun (WGS) entry which is preliminary data.</text>
</comment>
<dbReference type="AlphaFoldDB" id="A0A7W3LYL7"/>
<evidence type="ECO:0000313" key="1">
    <source>
        <dbReference type="EMBL" id="MBA8956627.1"/>
    </source>
</evidence>
<sequence>MTVPTPVPAFRVTVRGRFGELPEESRAALRSAADAYETAFTEQGTFSPDATLSVFSFRVQIPAGPDDDEDDALLRAMEILEGHGHPHEILRTAVTDLRAVKIRRRRARRGPAAG</sequence>
<organism evidence="1 2">
    <name type="scientific">Actinomadura namibiensis</name>
    <dbReference type="NCBI Taxonomy" id="182080"/>
    <lineage>
        <taxon>Bacteria</taxon>
        <taxon>Bacillati</taxon>
        <taxon>Actinomycetota</taxon>
        <taxon>Actinomycetes</taxon>
        <taxon>Streptosporangiales</taxon>
        <taxon>Thermomonosporaceae</taxon>
        <taxon>Actinomadura</taxon>
    </lineage>
</organism>
<dbReference type="InterPro" id="IPR045778">
    <property type="entry name" value="DUF6204"/>
</dbReference>
<dbReference type="RefSeq" id="WP_182848530.1">
    <property type="nucleotide sequence ID" value="NZ_BAAALP010000065.1"/>
</dbReference>